<dbReference type="PANTHER" id="PTHR10858:SF23">
    <property type="entry name" value="DEOXYRIBONUCLEASE II"/>
    <property type="match status" value="1"/>
</dbReference>
<keyword evidence="3" id="KW-0732">Signal</keyword>
<reference evidence="4" key="1">
    <citation type="submission" date="2021-12" db="EMBL/GenBank/DDBJ databases">
        <authorList>
            <person name="King R."/>
        </authorList>
    </citation>
    <scope>NUCLEOTIDE SEQUENCE</scope>
</reference>
<dbReference type="CDD" id="cd09121">
    <property type="entry name" value="PLDc_DNaseII_2"/>
    <property type="match status" value="1"/>
</dbReference>
<accession>A0A9P0F3Z9</accession>
<keyword evidence="5" id="KW-1185">Reference proteome</keyword>
<evidence type="ECO:0000313" key="5">
    <source>
        <dbReference type="Proteomes" id="UP001152759"/>
    </source>
</evidence>
<sequence length="406" mass="45761">MALYRMCEMSLSHFILSLFSVLFVSFHGCDAIQCLNEANQPVDWYYLYKLPMIKTSSSFLVKTGVAYAFMTSGTNEGWQMSNYGIDSKNSFPGQTLAHLYEDAANQASEPSDEMWMMYNDQPPNGNVSFTKGHSKGVIAGNNDGGVWLVHSVPHFPPPPETKTYSYPKTGMKNGQSFLCISMNAQALDTSALQLIFNNPLLYSQHFGEEALTHYPQLHNVSKFEGKVKTPPYTHKVELTSKSGSSFISYAKTSKFKKDLYDDYLTEDLETALRVETWPNGKDRLQSDCVKPFHTENIDAVKIGLDEFSSHKDHSKWAISTDDTKPWTCVGDINRAKTQFVRGGGTVCFQDPRVHASYYQVVAGVEGCSNPPNHDPEKSHKKKSKKSKIAAFFDYIRRYYKAILNEI</sequence>
<proteinExistence type="inferred from homology"/>
<evidence type="ECO:0000256" key="1">
    <source>
        <dbReference type="ARBA" id="ARBA00007527"/>
    </source>
</evidence>
<evidence type="ECO:0000256" key="2">
    <source>
        <dbReference type="ARBA" id="ARBA00022801"/>
    </source>
</evidence>
<dbReference type="PANTHER" id="PTHR10858">
    <property type="entry name" value="DEOXYRIBONUCLEASE II"/>
    <property type="match status" value="1"/>
</dbReference>
<comment type="similarity">
    <text evidence="1">Belongs to the DNase II family.</text>
</comment>
<evidence type="ECO:0000313" key="4">
    <source>
        <dbReference type="EMBL" id="CAH0391062.1"/>
    </source>
</evidence>
<gene>
    <name evidence="4" type="ORF">BEMITA_LOCUS9720</name>
</gene>
<evidence type="ECO:0000256" key="3">
    <source>
        <dbReference type="SAM" id="SignalP"/>
    </source>
</evidence>
<feature type="signal peptide" evidence="3">
    <location>
        <begin position="1"/>
        <end position="31"/>
    </location>
</feature>
<feature type="chain" id="PRO_5040176046" evidence="3">
    <location>
        <begin position="32"/>
        <end position="406"/>
    </location>
</feature>
<keyword evidence="2" id="KW-0378">Hydrolase</keyword>
<dbReference type="GO" id="GO:0006309">
    <property type="term" value="P:apoptotic DNA fragmentation"/>
    <property type="evidence" value="ECO:0007669"/>
    <property type="project" value="TreeGrafter"/>
</dbReference>
<dbReference type="GO" id="GO:0004531">
    <property type="term" value="F:deoxyribonuclease II activity"/>
    <property type="evidence" value="ECO:0007669"/>
    <property type="project" value="InterPro"/>
</dbReference>
<dbReference type="EMBL" id="OU963866">
    <property type="protein sequence ID" value="CAH0391062.1"/>
    <property type="molecule type" value="Genomic_DNA"/>
</dbReference>
<protein>
    <submittedName>
        <fullName evidence="4">Uncharacterized protein</fullName>
    </submittedName>
</protein>
<dbReference type="AlphaFoldDB" id="A0A9P0F3Z9"/>
<dbReference type="Pfam" id="PF03265">
    <property type="entry name" value="DNase_II"/>
    <property type="match status" value="1"/>
</dbReference>
<dbReference type="InterPro" id="IPR004947">
    <property type="entry name" value="DNase_II"/>
</dbReference>
<dbReference type="Proteomes" id="UP001152759">
    <property type="component" value="Chromosome 5"/>
</dbReference>
<organism evidence="4 5">
    <name type="scientific">Bemisia tabaci</name>
    <name type="common">Sweetpotato whitefly</name>
    <name type="synonym">Aleurodes tabaci</name>
    <dbReference type="NCBI Taxonomy" id="7038"/>
    <lineage>
        <taxon>Eukaryota</taxon>
        <taxon>Metazoa</taxon>
        <taxon>Ecdysozoa</taxon>
        <taxon>Arthropoda</taxon>
        <taxon>Hexapoda</taxon>
        <taxon>Insecta</taxon>
        <taxon>Pterygota</taxon>
        <taxon>Neoptera</taxon>
        <taxon>Paraneoptera</taxon>
        <taxon>Hemiptera</taxon>
        <taxon>Sternorrhyncha</taxon>
        <taxon>Aleyrodoidea</taxon>
        <taxon>Aleyrodidae</taxon>
        <taxon>Aleyrodinae</taxon>
        <taxon>Bemisia</taxon>
    </lineage>
</organism>
<name>A0A9P0F3Z9_BEMTA</name>
<dbReference type="CDD" id="cd09120">
    <property type="entry name" value="PLDc_DNaseII_1"/>
    <property type="match status" value="1"/>
</dbReference>